<feature type="region of interest" description="Disordered" evidence="2">
    <location>
        <begin position="56"/>
        <end position="77"/>
    </location>
</feature>
<evidence type="ECO:0000313" key="4">
    <source>
        <dbReference type="EMBL" id="MBB6732480.1"/>
    </source>
</evidence>
<sequence length="358" mass="39249">MTRKWKRLLWISAAGVLLAVGGTIVYLGNEVRVAADRMYEPLSSAKASYEAKDPELQAWRSQSAANPAPADADGEGSVRALAKGPTEVQADASSGGGAVKMSAAQSAAQRSQGAFTVLLAGVDERAGDRGRTDTLMVLTVNEAREAAFLFSIPRDTYADLVPKGTKDKINHAYAFSGIEGTVSTVEHFLDIPIDHYVKVNMEGFEKIVDTLGGVDVTNSFAFDSEGDHFPAGELHLTGEEALNYTRMRHEDPRGDFGRNERQRQVLNRLVDKAADWKNSLEITNVLRSVSRNVKTDFTLGQLTDLVTKHRDVVRSVESTEVKGQGKMMGGIYYYIVGQTERDRLHDEIKSYLMDDGTK</sequence>
<gene>
    <name evidence="4" type="ORF">H7C18_16285</name>
</gene>
<comment type="similarity">
    <text evidence="1">Belongs to the LytR/CpsA/Psr (LCP) family.</text>
</comment>
<feature type="domain" description="Cell envelope-related transcriptional attenuator" evidence="3">
    <location>
        <begin position="131"/>
        <end position="274"/>
    </location>
</feature>
<evidence type="ECO:0000256" key="1">
    <source>
        <dbReference type="ARBA" id="ARBA00006068"/>
    </source>
</evidence>
<evidence type="ECO:0000313" key="5">
    <source>
        <dbReference type="Proteomes" id="UP000564644"/>
    </source>
</evidence>
<dbReference type="PANTHER" id="PTHR33392">
    <property type="entry name" value="POLYISOPRENYL-TEICHOIC ACID--PEPTIDOGLYCAN TEICHOIC ACID TRANSFERASE TAGU"/>
    <property type="match status" value="1"/>
</dbReference>
<dbReference type="InterPro" id="IPR004474">
    <property type="entry name" value="LytR_CpsA_psr"/>
</dbReference>
<comment type="caution">
    <text evidence="4">The sequence shown here is derived from an EMBL/GenBank/DDBJ whole genome shotgun (WGS) entry which is preliminary data.</text>
</comment>
<keyword evidence="5" id="KW-1185">Reference proteome</keyword>
<name>A0A7X0SPG1_9BACL</name>
<protein>
    <submittedName>
        <fullName evidence="4">LCP family protein</fullName>
    </submittedName>
</protein>
<proteinExistence type="inferred from homology"/>
<evidence type="ECO:0000259" key="3">
    <source>
        <dbReference type="Pfam" id="PF03816"/>
    </source>
</evidence>
<reference evidence="4 5" key="1">
    <citation type="submission" date="2020-08" db="EMBL/GenBank/DDBJ databases">
        <title>Cohnella phylogeny.</title>
        <authorList>
            <person name="Dunlap C."/>
        </authorList>
    </citation>
    <scope>NUCLEOTIDE SEQUENCE [LARGE SCALE GENOMIC DNA]</scope>
    <source>
        <strain evidence="4 5">CBP 2801</strain>
    </source>
</reference>
<organism evidence="4 5">
    <name type="scientific">Cohnella zeiphila</name>
    <dbReference type="NCBI Taxonomy" id="2761120"/>
    <lineage>
        <taxon>Bacteria</taxon>
        <taxon>Bacillati</taxon>
        <taxon>Bacillota</taxon>
        <taxon>Bacilli</taxon>
        <taxon>Bacillales</taxon>
        <taxon>Paenibacillaceae</taxon>
        <taxon>Cohnella</taxon>
    </lineage>
</organism>
<dbReference type="AlphaFoldDB" id="A0A7X0SPG1"/>
<dbReference type="Gene3D" id="3.40.630.190">
    <property type="entry name" value="LCP protein"/>
    <property type="match status" value="1"/>
</dbReference>
<dbReference type="Proteomes" id="UP000564644">
    <property type="component" value="Unassembled WGS sequence"/>
</dbReference>
<dbReference type="NCBIfam" id="TIGR00350">
    <property type="entry name" value="lytR_cpsA_psr"/>
    <property type="match status" value="1"/>
</dbReference>
<evidence type="ECO:0000256" key="2">
    <source>
        <dbReference type="SAM" id="MobiDB-lite"/>
    </source>
</evidence>
<dbReference type="Pfam" id="PF03816">
    <property type="entry name" value="LytR_cpsA_psr"/>
    <property type="match status" value="1"/>
</dbReference>
<accession>A0A7X0SPG1</accession>
<dbReference type="PANTHER" id="PTHR33392:SF6">
    <property type="entry name" value="POLYISOPRENYL-TEICHOIC ACID--PEPTIDOGLYCAN TEICHOIC ACID TRANSFERASE TAGU"/>
    <property type="match status" value="1"/>
</dbReference>
<dbReference type="RefSeq" id="WP_185130142.1">
    <property type="nucleotide sequence ID" value="NZ_JACJVO010000020.1"/>
</dbReference>
<dbReference type="InterPro" id="IPR050922">
    <property type="entry name" value="LytR/CpsA/Psr_CW_biosynth"/>
</dbReference>
<dbReference type="EMBL" id="JACJVO010000020">
    <property type="protein sequence ID" value="MBB6732480.1"/>
    <property type="molecule type" value="Genomic_DNA"/>
</dbReference>